<accession>A0A2G8JKW1</accession>
<dbReference type="InterPro" id="IPR000082">
    <property type="entry name" value="SEA_dom"/>
</dbReference>
<protein>
    <recommendedName>
        <fullName evidence="7">EGF-like domain-containing protein</fullName>
    </recommendedName>
</protein>
<dbReference type="AlphaFoldDB" id="A0A2G8JKW1"/>
<organism evidence="5 6">
    <name type="scientific">Stichopus japonicus</name>
    <name type="common">Sea cucumber</name>
    <dbReference type="NCBI Taxonomy" id="307972"/>
    <lineage>
        <taxon>Eukaryota</taxon>
        <taxon>Metazoa</taxon>
        <taxon>Echinodermata</taxon>
        <taxon>Eleutherozoa</taxon>
        <taxon>Echinozoa</taxon>
        <taxon>Holothuroidea</taxon>
        <taxon>Aspidochirotacea</taxon>
        <taxon>Aspidochirotida</taxon>
        <taxon>Stichopodidae</taxon>
        <taxon>Apostichopus</taxon>
    </lineage>
</organism>
<proteinExistence type="predicted"/>
<dbReference type="Pfam" id="PF01390">
    <property type="entry name" value="SEA"/>
    <property type="match status" value="1"/>
</dbReference>
<dbReference type="EMBL" id="MRZV01001694">
    <property type="protein sequence ID" value="PIK36339.1"/>
    <property type="molecule type" value="Genomic_DNA"/>
</dbReference>
<dbReference type="PROSITE" id="PS50024">
    <property type="entry name" value="SEA"/>
    <property type="match status" value="1"/>
</dbReference>
<feature type="transmembrane region" description="Helical" evidence="2">
    <location>
        <begin position="212"/>
        <end position="237"/>
    </location>
</feature>
<dbReference type="PROSITE" id="PS50026">
    <property type="entry name" value="EGF_3"/>
    <property type="match status" value="1"/>
</dbReference>
<keyword evidence="6" id="KW-1185">Reference proteome</keyword>
<dbReference type="InterPro" id="IPR036364">
    <property type="entry name" value="SEA_dom_sf"/>
</dbReference>
<dbReference type="SUPFAM" id="SSF82671">
    <property type="entry name" value="SEA domain"/>
    <property type="match status" value="1"/>
</dbReference>
<evidence type="ECO:0000256" key="2">
    <source>
        <dbReference type="SAM" id="Phobius"/>
    </source>
</evidence>
<evidence type="ECO:0000259" key="4">
    <source>
        <dbReference type="PROSITE" id="PS50026"/>
    </source>
</evidence>
<feature type="domain" description="EGF-like" evidence="4">
    <location>
        <begin position="142"/>
        <end position="183"/>
    </location>
</feature>
<dbReference type="OrthoDB" id="10046852at2759"/>
<name>A0A2G8JKW1_STIJA</name>
<keyword evidence="2" id="KW-0812">Transmembrane</keyword>
<sequence>MHSDVTQQSLGGDNGGDEIGTSMDCPLVIPARIAFFVTHISLDVLFDEDLNDRTSNAFMNLQEEICEEITNIMLGNTSTLRAVFLGCYVNSFMNGSVIADIVTEYSTEITVVAADVTKMLGGLKSTGLNLTITWNITSEVFQLQHCSTGNNVCHENVSTCRDIKEMNGYECSCKDGFIDQDSVPGMSALKKCGVTLLSRWDFVDQGAVGGRYATVVGLALAVLFVVIILLSCIILLAKRIVKTKAEMTMDIPLSELPVHLTSKRRLTDFVPYPAGAKGTDEVDGYPTPDYPADGYADENGRKVKSRVMGDPVENVSYIPFILLQAGTREEAIIGLAKLHADRSQSLTFIFNVHDYELSIVNNSVTGRHTLILE</sequence>
<keyword evidence="2" id="KW-0472">Membrane</keyword>
<feature type="domain" description="SEA" evidence="3">
    <location>
        <begin position="30"/>
        <end position="148"/>
    </location>
</feature>
<evidence type="ECO:0000313" key="5">
    <source>
        <dbReference type="EMBL" id="PIK36339.1"/>
    </source>
</evidence>
<keyword evidence="2" id="KW-1133">Transmembrane helix</keyword>
<reference evidence="5 6" key="1">
    <citation type="journal article" date="2017" name="PLoS Biol.">
        <title>The sea cucumber genome provides insights into morphological evolution and visceral regeneration.</title>
        <authorList>
            <person name="Zhang X."/>
            <person name="Sun L."/>
            <person name="Yuan J."/>
            <person name="Sun Y."/>
            <person name="Gao Y."/>
            <person name="Zhang L."/>
            <person name="Li S."/>
            <person name="Dai H."/>
            <person name="Hamel J.F."/>
            <person name="Liu C."/>
            <person name="Yu Y."/>
            <person name="Liu S."/>
            <person name="Lin W."/>
            <person name="Guo K."/>
            <person name="Jin S."/>
            <person name="Xu P."/>
            <person name="Storey K.B."/>
            <person name="Huan P."/>
            <person name="Zhang T."/>
            <person name="Zhou Y."/>
            <person name="Zhang J."/>
            <person name="Lin C."/>
            <person name="Li X."/>
            <person name="Xing L."/>
            <person name="Huo D."/>
            <person name="Sun M."/>
            <person name="Wang L."/>
            <person name="Mercier A."/>
            <person name="Li F."/>
            <person name="Yang H."/>
            <person name="Xiang J."/>
        </authorList>
    </citation>
    <scope>NUCLEOTIDE SEQUENCE [LARGE SCALE GENOMIC DNA]</scope>
    <source>
        <strain evidence="5">Shaxun</strain>
        <tissue evidence="5">Muscle</tissue>
    </source>
</reference>
<dbReference type="InterPro" id="IPR000742">
    <property type="entry name" value="EGF"/>
</dbReference>
<evidence type="ECO:0000259" key="3">
    <source>
        <dbReference type="PROSITE" id="PS50024"/>
    </source>
</evidence>
<gene>
    <name evidence="5" type="ORF">BSL78_26827</name>
</gene>
<comment type="caution">
    <text evidence="1">Lacks conserved residue(s) required for the propagation of feature annotation.</text>
</comment>
<comment type="caution">
    <text evidence="5">The sequence shown here is derived from an EMBL/GenBank/DDBJ whole genome shotgun (WGS) entry which is preliminary data.</text>
</comment>
<evidence type="ECO:0000256" key="1">
    <source>
        <dbReference type="PROSITE-ProRule" id="PRU00076"/>
    </source>
</evidence>
<dbReference type="Gene3D" id="3.30.70.960">
    <property type="entry name" value="SEA domain"/>
    <property type="match status" value="1"/>
</dbReference>
<evidence type="ECO:0000313" key="6">
    <source>
        <dbReference type="Proteomes" id="UP000230750"/>
    </source>
</evidence>
<evidence type="ECO:0008006" key="7">
    <source>
        <dbReference type="Google" id="ProtNLM"/>
    </source>
</evidence>
<dbReference type="Proteomes" id="UP000230750">
    <property type="component" value="Unassembled WGS sequence"/>
</dbReference>
<keyword evidence="1" id="KW-0245">EGF-like domain</keyword>